<evidence type="ECO:0000313" key="4">
    <source>
        <dbReference type="EMBL" id="CAG7651191.1"/>
    </source>
</evidence>
<proteinExistence type="predicted"/>
<dbReference type="InterPro" id="IPR050392">
    <property type="entry name" value="Collagen/C1q_domain"/>
</dbReference>
<evidence type="ECO:0000256" key="1">
    <source>
        <dbReference type="ARBA" id="ARBA00004613"/>
    </source>
</evidence>
<dbReference type="NCBIfam" id="NF033675">
    <property type="entry name" value="NTTRR-F1"/>
    <property type="match status" value="1"/>
</dbReference>
<comment type="subcellular location">
    <subcellularLocation>
        <location evidence="1">Secreted</location>
    </subcellularLocation>
</comment>
<keyword evidence="5" id="KW-1185">Reference proteome</keyword>
<dbReference type="Pfam" id="PF01391">
    <property type="entry name" value="Collagen"/>
    <property type="match status" value="1"/>
</dbReference>
<feature type="compositionally biased region" description="Low complexity" evidence="3">
    <location>
        <begin position="167"/>
        <end position="205"/>
    </location>
</feature>
<dbReference type="PANTHER" id="PTHR15427">
    <property type="entry name" value="EMILIN ELASTIN MICROFIBRIL INTERFACE-LOCATED PROTEIN ELASTIN MICROFIBRIL INTERFACER"/>
    <property type="match status" value="1"/>
</dbReference>
<dbReference type="EMBL" id="CAJVAS010000058">
    <property type="protein sequence ID" value="CAG7651191.1"/>
    <property type="molecule type" value="Genomic_DNA"/>
</dbReference>
<evidence type="ECO:0000256" key="2">
    <source>
        <dbReference type="ARBA" id="ARBA00022525"/>
    </source>
</evidence>
<sequence>MFVNRLINGSFETGSLSPFNGINAVVVSSNSHSGYFSVRLTGGTANAFIQQFVPVAAGESFELIVSLAKLGAAVSPPVTLAVNYYNAAFAFLGYGLITSIPAGRIPDNNEADWTVIYQTTSPAPAGTTQALVLINKLPLSGSADMFVDDASLLDAAGLRGGTGPAGPAGATGVTGPTGATGATGDPGPMGATGATGATGSTGPQGQTGTFSQVYANIFDNADQALSVIQPTVRFNQFNSPDSIIAGGIVATATSLTVPVAGDYAVLWLTFFLPVAGQQHCAFGVFVNGTLRDSTRSGVAAFADQEIDTASSVAILSLNANDTLELRALIPDESTQDNIDLSAEVVYPGTGTNQPINSASLRIIRLGP</sequence>
<protein>
    <recommendedName>
        <fullName evidence="6">Collagen-like protein</fullName>
    </recommendedName>
</protein>
<evidence type="ECO:0000313" key="5">
    <source>
        <dbReference type="Proteomes" id="UP000693672"/>
    </source>
</evidence>
<gene>
    <name evidence="4" type="ORF">PAESOLCIP111_06265</name>
</gene>
<dbReference type="AlphaFoldDB" id="A0A916K7M3"/>
<name>A0A916K7M3_9BACL</name>
<dbReference type="Proteomes" id="UP000693672">
    <property type="component" value="Unassembled WGS sequence"/>
</dbReference>
<accession>A0A916K7M3</accession>
<dbReference type="PANTHER" id="PTHR15427:SF33">
    <property type="entry name" value="COLLAGEN IV NC1 DOMAIN-CONTAINING PROTEIN"/>
    <property type="match status" value="1"/>
</dbReference>
<evidence type="ECO:0008006" key="6">
    <source>
        <dbReference type="Google" id="ProtNLM"/>
    </source>
</evidence>
<evidence type="ECO:0000256" key="3">
    <source>
        <dbReference type="SAM" id="MobiDB-lite"/>
    </source>
</evidence>
<keyword evidence="2" id="KW-0964">Secreted</keyword>
<dbReference type="RefSeq" id="WP_218095925.1">
    <property type="nucleotide sequence ID" value="NZ_CAJVAS010000058.1"/>
</dbReference>
<reference evidence="4" key="1">
    <citation type="submission" date="2021-06" db="EMBL/GenBank/DDBJ databases">
        <authorList>
            <person name="Criscuolo A."/>
        </authorList>
    </citation>
    <scope>NUCLEOTIDE SEQUENCE</scope>
    <source>
        <strain evidence="4">CIP111600</strain>
    </source>
</reference>
<organism evidence="4 5">
    <name type="scientific">Paenibacillus solanacearum</name>
    <dbReference type="NCBI Taxonomy" id="2048548"/>
    <lineage>
        <taxon>Bacteria</taxon>
        <taxon>Bacillati</taxon>
        <taxon>Bacillota</taxon>
        <taxon>Bacilli</taxon>
        <taxon>Bacillales</taxon>
        <taxon>Paenibacillaceae</taxon>
        <taxon>Paenibacillus</taxon>
    </lineage>
</organism>
<feature type="region of interest" description="Disordered" evidence="3">
    <location>
        <begin position="164"/>
        <end position="205"/>
    </location>
</feature>
<comment type="caution">
    <text evidence="4">The sequence shown here is derived from an EMBL/GenBank/DDBJ whole genome shotgun (WGS) entry which is preliminary data.</text>
</comment>
<dbReference type="InterPro" id="IPR008160">
    <property type="entry name" value="Collagen"/>
</dbReference>